<dbReference type="Proteomes" id="UP001209878">
    <property type="component" value="Unassembled WGS sequence"/>
</dbReference>
<feature type="region of interest" description="Disordered" evidence="1">
    <location>
        <begin position="174"/>
        <end position="214"/>
    </location>
</feature>
<feature type="compositionally biased region" description="Polar residues" evidence="1">
    <location>
        <begin position="193"/>
        <end position="202"/>
    </location>
</feature>
<proteinExistence type="predicted"/>
<evidence type="ECO:0000256" key="1">
    <source>
        <dbReference type="SAM" id="MobiDB-lite"/>
    </source>
</evidence>
<sequence>MYMETDRESGRMKKREERGKWRREGTARREGGTERNGRRQRIEEEGIVPSDLALRQIEMERMRQAATPMWMDICNNVDGDATPFPGHSAKVANTSNWQCRAPDVPLAPWNGPRFPHCTLESATPSQTEMAACAVDKQMTTPRTNHETTQHILEQMLLELDRAPLITFTPFDGPPHGVSTQHNTPTPLLGAPCQLNSRTSQAQNPPPRQGHGGQGHYYNSAGIFRHPPFVTSGACQYELGGRHHDIVNRQEVKVGTVHHTALMSRGVNKPTCDLPIVAPAPKVRSMTDAPSQMTRSLMELSRLVDHPPPSEGCVVPPPAPVVQRNRLSDTQEYKTLRKDCSVETTAGKMNQGLLSSCPNPKPPGSSITAPPCSKPKEQPLPIVTKQETYQDSRCKLTTKHGSIYVDRQIVGLMNIDQTGRFVRSPVIILERLQEGKVKTRSYQHMNKRRRTKPLRLLSYVGDSDSDVDNDDSSTSDYVPSECDRYSHNEDHEDSDSSILDPRELQPELGSDYSETSSDTADFSTCHNFRRELIDARVIGLLANSREINTDNFNVLAYELPAYPPSMFNPGGEMKITKSKSTLKLQVVISERNCPIPETLIYDVSALLWVLTWPSDELPVYVDAFLLFVHQALQKSNVTLVFDIYFPNSTRNFTRMQRVRLNRVHKPTPEMPAPTKPVILTNTKNKIQLNAMLIEGPLNSDYYTNATQKHTLTTAVVSDVPVEIVNSVRIDRHDLCSTHEEADIIIT</sequence>
<accession>A0AAD9N1K3</accession>
<feature type="compositionally biased region" description="Acidic residues" evidence="1">
    <location>
        <begin position="462"/>
        <end position="472"/>
    </location>
</feature>
<name>A0AAD9N1K3_RIDPI</name>
<protein>
    <submittedName>
        <fullName evidence="2">Uncharacterized protein</fullName>
    </submittedName>
</protein>
<feature type="region of interest" description="Disordered" evidence="1">
    <location>
        <begin position="452"/>
        <end position="519"/>
    </location>
</feature>
<evidence type="ECO:0000313" key="3">
    <source>
        <dbReference type="Proteomes" id="UP001209878"/>
    </source>
</evidence>
<dbReference type="EMBL" id="JAODUO010002319">
    <property type="protein sequence ID" value="KAK2153355.1"/>
    <property type="molecule type" value="Genomic_DNA"/>
</dbReference>
<organism evidence="2 3">
    <name type="scientific">Ridgeia piscesae</name>
    <name type="common">Tubeworm</name>
    <dbReference type="NCBI Taxonomy" id="27915"/>
    <lineage>
        <taxon>Eukaryota</taxon>
        <taxon>Metazoa</taxon>
        <taxon>Spiralia</taxon>
        <taxon>Lophotrochozoa</taxon>
        <taxon>Annelida</taxon>
        <taxon>Polychaeta</taxon>
        <taxon>Sedentaria</taxon>
        <taxon>Canalipalpata</taxon>
        <taxon>Sabellida</taxon>
        <taxon>Siboglinidae</taxon>
        <taxon>Ridgeia</taxon>
    </lineage>
</organism>
<reference evidence="2" key="1">
    <citation type="journal article" date="2023" name="Mol. Biol. Evol.">
        <title>Third-Generation Sequencing Reveals the Adaptive Role of the Epigenome in Three Deep-Sea Polychaetes.</title>
        <authorList>
            <person name="Perez M."/>
            <person name="Aroh O."/>
            <person name="Sun Y."/>
            <person name="Lan Y."/>
            <person name="Juniper S.K."/>
            <person name="Young C.R."/>
            <person name="Angers B."/>
            <person name="Qian P.Y."/>
        </authorList>
    </citation>
    <scope>NUCLEOTIDE SEQUENCE</scope>
    <source>
        <strain evidence="2">R07B-5</strain>
    </source>
</reference>
<feature type="region of interest" description="Disordered" evidence="1">
    <location>
        <begin position="1"/>
        <end position="43"/>
    </location>
</feature>
<dbReference type="AlphaFoldDB" id="A0AAD9N1K3"/>
<feature type="compositionally biased region" description="Basic and acidic residues" evidence="1">
    <location>
        <begin position="480"/>
        <end position="489"/>
    </location>
</feature>
<gene>
    <name evidence="2" type="ORF">NP493_2325g00000</name>
</gene>
<comment type="caution">
    <text evidence="2">The sequence shown here is derived from an EMBL/GenBank/DDBJ whole genome shotgun (WGS) entry which is preliminary data.</text>
</comment>
<feature type="region of interest" description="Disordered" evidence="1">
    <location>
        <begin position="350"/>
        <end position="377"/>
    </location>
</feature>
<evidence type="ECO:0000313" key="2">
    <source>
        <dbReference type="EMBL" id="KAK2153355.1"/>
    </source>
</evidence>
<keyword evidence="3" id="KW-1185">Reference proteome</keyword>